<dbReference type="SUPFAM" id="SSF47413">
    <property type="entry name" value="lambda repressor-like DNA-binding domains"/>
    <property type="match status" value="1"/>
</dbReference>
<dbReference type="GO" id="GO:0000978">
    <property type="term" value="F:RNA polymerase II cis-regulatory region sequence-specific DNA binding"/>
    <property type="evidence" value="ECO:0007669"/>
    <property type="project" value="TreeGrafter"/>
</dbReference>
<dbReference type="Gene3D" id="1.10.10.60">
    <property type="entry name" value="Homeodomain-like"/>
    <property type="match status" value="1"/>
</dbReference>
<dbReference type="FunFam" id="1.10.260.40:FF:000009">
    <property type="entry name" value="Hepatocyte nuclear factor 1-beta"/>
    <property type="match status" value="1"/>
</dbReference>
<dbReference type="Pfam" id="PF04812">
    <property type="entry name" value="HNF-1B_C"/>
    <property type="match status" value="1"/>
</dbReference>
<proteinExistence type="inferred from homology"/>
<evidence type="ECO:0000313" key="8">
    <source>
        <dbReference type="EMBL" id="KAG9342084.1"/>
    </source>
</evidence>
<dbReference type="PANTHER" id="PTHR11568:SF2">
    <property type="entry name" value="HEPATOCYTE NUCLEAR FACTOR 1-BETA"/>
    <property type="match status" value="1"/>
</dbReference>
<dbReference type="PROSITE" id="PS51936">
    <property type="entry name" value="POU_4"/>
    <property type="match status" value="1"/>
</dbReference>
<dbReference type="GO" id="GO:0005634">
    <property type="term" value="C:nucleus"/>
    <property type="evidence" value="ECO:0007669"/>
    <property type="project" value="UniProtKB-SubCell"/>
</dbReference>
<dbReference type="GO" id="GO:0031016">
    <property type="term" value="P:pancreas development"/>
    <property type="evidence" value="ECO:0007669"/>
    <property type="project" value="InterPro"/>
</dbReference>
<dbReference type="Proteomes" id="UP000824540">
    <property type="component" value="Unassembled WGS sequence"/>
</dbReference>
<evidence type="ECO:0000256" key="1">
    <source>
        <dbReference type="ARBA" id="ARBA00004123"/>
    </source>
</evidence>
<dbReference type="InterPro" id="IPR039066">
    <property type="entry name" value="HNF-1"/>
</dbReference>
<comment type="similarity">
    <text evidence="2">Belongs to the HNF1 homeobox family.</text>
</comment>
<dbReference type="InterPro" id="IPR006897">
    <property type="entry name" value="HNF1b_C"/>
</dbReference>
<dbReference type="InterPro" id="IPR006899">
    <property type="entry name" value="HNF-1_N"/>
</dbReference>
<dbReference type="PANTHER" id="PTHR11568">
    <property type="entry name" value="HEPATOCYTE NUCLEAR FACTOR 1"/>
    <property type="match status" value="1"/>
</dbReference>
<dbReference type="CDD" id="cd00086">
    <property type="entry name" value="homeodomain"/>
    <property type="match status" value="1"/>
</dbReference>
<feature type="region of interest" description="Disordered" evidence="5">
    <location>
        <begin position="1"/>
        <end position="32"/>
    </location>
</feature>
<dbReference type="InterPro" id="IPR001356">
    <property type="entry name" value="HD"/>
</dbReference>
<dbReference type="InterPro" id="IPR010982">
    <property type="entry name" value="Lambda_DNA-bd_dom_sf"/>
</dbReference>
<evidence type="ECO:0000313" key="9">
    <source>
        <dbReference type="Proteomes" id="UP000824540"/>
    </source>
</evidence>
<dbReference type="GO" id="GO:0000981">
    <property type="term" value="F:DNA-binding transcription factor activity, RNA polymerase II-specific"/>
    <property type="evidence" value="ECO:0007669"/>
    <property type="project" value="TreeGrafter"/>
</dbReference>
<evidence type="ECO:0000256" key="4">
    <source>
        <dbReference type="PROSITE-ProRule" id="PRU00108"/>
    </source>
</evidence>
<feature type="domain" description="POU-specific atypical" evidence="7">
    <location>
        <begin position="34"/>
        <end position="129"/>
    </location>
</feature>
<evidence type="ECO:0000256" key="3">
    <source>
        <dbReference type="ARBA" id="ARBA00023159"/>
    </source>
</evidence>
<organism evidence="8 9">
    <name type="scientific">Albula glossodonta</name>
    <name type="common">roundjaw bonefish</name>
    <dbReference type="NCBI Taxonomy" id="121402"/>
    <lineage>
        <taxon>Eukaryota</taxon>
        <taxon>Metazoa</taxon>
        <taxon>Chordata</taxon>
        <taxon>Craniata</taxon>
        <taxon>Vertebrata</taxon>
        <taxon>Euteleostomi</taxon>
        <taxon>Actinopterygii</taxon>
        <taxon>Neopterygii</taxon>
        <taxon>Teleostei</taxon>
        <taxon>Albuliformes</taxon>
        <taxon>Albulidae</taxon>
        <taxon>Albula</taxon>
    </lineage>
</organism>
<dbReference type="Gene3D" id="1.10.260.40">
    <property type="entry name" value="lambda repressor-like DNA-binding domains"/>
    <property type="match status" value="1"/>
</dbReference>
<name>A0A8T2NPT5_9TELE</name>
<keyword evidence="4" id="KW-0371">Homeobox</keyword>
<feature type="DNA-binding region" description="Homeobox" evidence="4">
    <location>
        <begin position="174"/>
        <end position="254"/>
    </location>
</feature>
<evidence type="ECO:0000256" key="5">
    <source>
        <dbReference type="SAM" id="MobiDB-lite"/>
    </source>
</evidence>
<dbReference type="InterPro" id="IPR009057">
    <property type="entry name" value="Homeodomain-like_sf"/>
</dbReference>
<sequence length="491" mass="54618">MPHTLTNGYSKLNKLSSDEGSELGEDFDTPSIPKEMQYLDTEEAADQRAEVDRILAEDPWRAARMIKGYMQQYNIPQREVVDITGLNQSHLSQHLNKGTPMKPQKRAALYTWYVRKQREILRQFSHSTGGSDIRVTDRRHQDQVLFYFPEFHQPRQAVAQSANEDCAKPTCRKMKRNRFKWGPASLQILNLAYEHQANPSKEERETLARECNRAECLQRGVCPSKAHGLGSNLVTEVRVYNWFANRRKEEAFRHKLAMDAYGGAYLGVHAPLPHSAPPLPQDSASPSGKTQGVRYSQQGPSELTSSITTDHHGNSGMENSQSMLQQLSPSNLEPSHSLLSPDMNMMSVSDGGLSRVGTETNVRNVHVGLPRSPSQSPSLIVPLSGGVARDKSVCAEGTDSTRSSTQTMQTSQTRPAVNVTAGSLAAQTVQFPQQLPLDHMTQEPFMANNTHSYMYIQESLLYSHRSHSVSAMAVTETNSVSALGFLSSNKH</sequence>
<evidence type="ECO:0000259" key="6">
    <source>
        <dbReference type="PROSITE" id="PS50071"/>
    </source>
</evidence>
<feature type="compositionally biased region" description="Acidic residues" evidence="5">
    <location>
        <begin position="19"/>
        <end position="28"/>
    </location>
</feature>
<feature type="region of interest" description="Disordered" evidence="5">
    <location>
        <begin position="272"/>
        <end position="337"/>
    </location>
</feature>
<dbReference type="AlphaFoldDB" id="A0A8T2NPT5"/>
<dbReference type="PROSITE" id="PS50071">
    <property type="entry name" value="HOMEOBOX_2"/>
    <property type="match status" value="1"/>
</dbReference>
<feature type="compositionally biased region" description="Polar residues" evidence="5">
    <location>
        <begin position="1"/>
        <end position="15"/>
    </location>
</feature>
<accession>A0A8T2NPT5</accession>
<dbReference type="SUPFAM" id="SSF46689">
    <property type="entry name" value="Homeodomain-like"/>
    <property type="match status" value="1"/>
</dbReference>
<comment type="subcellular location">
    <subcellularLocation>
        <location evidence="1 4">Nucleus</location>
    </subcellularLocation>
</comment>
<dbReference type="InterPro" id="IPR044869">
    <property type="entry name" value="HNF-1_POU"/>
</dbReference>
<dbReference type="GO" id="GO:0001889">
    <property type="term" value="P:liver development"/>
    <property type="evidence" value="ECO:0007669"/>
    <property type="project" value="InterPro"/>
</dbReference>
<evidence type="ECO:0000256" key="2">
    <source>
        <dbReference type="ARBA" id="ARBA00009966"/>
    </source>
</evidence>
<reference evidence="8" key="1">
    <citation type="thesis" date="2021" institute="BYU ScholarsArchive" country="Provo, UT, USA">
        <title>Applications of and Algorithms for Genome Assembly and Genomic Analyses with an Emphasis on Marine Teleosts.</title>
        <authorList>
            <person name="Pickett B.D."/>
        </authorList>
    </citation>
    <scope>NUCLEOTIDE SEQUENCE</scope>
    <source>
        <strain evidence="8">HI-2016</strain>
    </source>
</reference>
<gene>
    <name evidence="8" type="ORF">JZ751_017081</name>
</gene>
<dbReference type="GO" id="GO:0045893">
    <property type="term" value="P:positive regulation of DNA-templated transcription"/>
    <property type="evidence" value="ECO:0007669"/>
    <property type="project" value="InterPro"/>
</dbReference>
<dbReference type="Pfam" id="PF04814">
    <property type="entry name" value="HNF-1_N"/>
    <property type="match status" value="1"/>
</dbReference>
<feature type="compositionally biased region" description="Polar residues" evidence="5">
    <location>
        <begin position="282"/>
        <end position="308"/>
    </location>
</feature>
<dbReference type="EMBL" id="JAFBMS010000030">
    <property type="protein sequence ID" value="KAG9342084.1"/>
    <property type="molecule type" value="Genomic_DNA"/>
</dbReference>
<keyword evidence="3" id="KW-0010">Activator</keyword>
<dbReference type="SMART" id="SM00389">
    <property type="entry name" value="HOX"/>
    <property type="match status" value="1"/>
</dbReference>
<keyword evidence="9" id="KW-1185">Reference proteome</keyword>
<evidence type="ECO:0008006" key="10">
    <source>
        <dbReference type="Google" id="ProtNLM"/>
    </source>
</evidence>
<keyword evidence="4" id="KW-0238">DNA-binding</keyword>
<keyword evidence="4" id="KW-0539">Nucleus</keyword>
<feature type="non-terminal residue" evidence="8">
    <location>
        <position position="491"/>
    </location>
</feature>
<dbReference type="GO" id="GO:0030073">
    <property type="term" value="P:insulin secretion"/>
    <property type="evidence" value="ECO:0007669"/>
    <property type="project" value="InterPro"/>
</dbReference>
<dbReference type="OrthoDB" id="10069265at2759"/>
<evidence type="ECO:0000259" key="7">
    <source>
        <dbReference type="PROSITE" id="PS51936"/>
    </source>
</evidence>
<feature type="domain" description="Homeobox" evidence="6">
    <location>
        <begin position="172"/>
        <end position="253"/>
    </location>
</feature>
<protein>
    <recommendedName>
        <fullName evidence="10">Hepatocyte nuclear factor 1-beta</fullName>
    </recommendedName>
</protein>
<feature type="compositionally biased region" description="Polar residues" evidence="5">
    <location>
        <begin position="316"/>
        <end position="337"/>
    </location>
</feature>
<comment type="caution">
    <text evidence="8">The sequence shown here is derived from an EMBL/GenBank/DDBJ whole genome shotgun (WGS) entry which is preliminary data.</text>
</comment>